<evidence type="ECO:0000256" key="1">
    <source>
        <dbReference type="SAM" id="SignalP"/>
    </source>
</evidence>
<proteinExistence type="predicted"/>
<feature type="chain" id="PRO_5004794937" evidence="1">
    <location>
        <begin position="26"/>
        <end position="159"/>
    </location>
</feature>
<evidence type="ECO:0000313" key="2">
    <source>
        <dbReference type="EMBL" id="BAO28419.1"/>
    </source>
</evidence>
<dbReference type="STRING" id="1223802.SUTH_00605"/>
<dbReference type="HOGENOM" id="CLU_125436_0_0_4"/>
<keyword evidence="3" id="KW-1185">Reference proteome</keyword>
<dbReference type="Proteomes" id="UP000031637">
    <property type="component" value="Chromosome"/>
</dbReference>
<feature type="signal peptide" evidence="1">
    <location>
        <begin position="1"/>
        <end position="25"/>
    </location>
</feature>
<gene>
    <name evidence="2" type="ORF">SUTH_00605</name>
</gene>
<protein>
    <submittedName>
        <fullName evidence="2">Uncharacterized protein</fullName>
    </submittedName>
</protein>
<organism evidence="2 3">
    <name type="scientific">Sulfuritalea hydrogenivorans sk43H</name>
    <dbReference type="NCBI Taxonomy" id="1223802"/>
    <lineage>
        <taxon>Bacteria</taxon>
        <taxon>Pseudomonadati</taxon>
        <taxon>Pseudomonadota</taxon>
        <taxon>Betaproteobacteria</taxon>
        <taxon>Nitrosomonadales</taxon>
        <taxon>Sterolibacteriaceae</taxon>
        <taxon>Sulfuritalea</taxon>
    </lineage>
</organism>
<accession>W0SB38</accession>
<reference evidence="2 3" key="1">
    <citation type="journal article" date="2014" name="Syst. Appl. Microbiol.">
        <title>Complete genomes of freshwater sulfur oxidizers Sulfuricella denitrificans skB26 and Sulfuritalea hydrogenivorans sk43H: genetic insights into the sulfur oxidation pathway of betaproteobacteria.</title>
        <authorList>
            <person name="Watanabe T."/>
            <person name="Kojima H."/>
            <person name="Fukui M."/>
        </authorList>
    </citation>
    <scope>NUCLEOTIDE SEQUENCE [LARGE SCALE GENOMIC DNA]</scope>
    <source>
        <strain evidence="2">DSM22779</strain>
    </source>
</reference>
<name>W0SB38_9PROT</name>
<dbReference type="EMBL" id="AP012547">
    <property type="protein sequence ID" value="BAO28419.1"/>
    <property type="molecule type" value="Genomic_DNA"/>
</dbReference>
<sequence>MMKTKTLIYSAAASLLLFAGATAFAHSDEYLDTQKTPNGGQQRMAGIYHFELVVAKDSKEARDNPVIVYVTDHANVKIPTVGAGGTATILAGKQKASVKLVPDGDNRLKGIGKYASTPDMKVVVSLTLAGKPAEQARFTPMAPMAAPAAAKDGHSDHKH</sequence>
<dbReference type="AlphaFoldDB" id="W0SB38"/>
<keyword evidence="1" id="KW-0732">Signal</keyword>
<evidence type="ECO:0000313" key="3">
    <source>
        <dbReference type="Proteomes" id="UP000031637"/>
    </source>
</evidence>
<dbReference type="KEGG" id="shd:SUTH_00605"/>